<proteinExistence type="predicted"/>
<name>A0A0A9H3H2_ARUDO</name>
<protein>
    <submittedName>
        <fullName evidence="1">Uncharacterized protein</fullName>
    </submittedName>
</protein>
<dbReference type="AlphaFoldDB" id="A0A0A9H3H2"/>
<reference evidence="1" key="1">
    <citation type="submission" date="2014-09" db="EMBL/GenBank/DDBJ databases">
        <authorList>
            <person name="Magalhaes I.L.F."/>
            <person name="Oliveira U."/>
            <person name="Santos F.R."/>
            <person name="Vidigal T.H.D.A."/>
            <person name="Brescovit A.D."/>
            <person name="Santos A.J."/>
        </authorList>
    </citation>
    <scope>NUCLEOTIDE SEQUENCE</scope>
    <source>
        <tissue evidence="1">Shoot tissue taken approximately 20 cm above the soil surface</tissue>
    </source>
</reference>
<reference evidence="1" key="2">
    <citation type="journal article" date="2015" name="Data Brief">
        <title>Shoot transcriptome of the giant reed, Arundo donax.</title>
        <authorList>
            <person name="Barrero R.A."/>
            <person name="Guerrero F.D."/>
            <person name="Moolhuijzen P."/>
            <person name="Goolsby J.A."/>
            <person name="Tidwell J."/>
            <person name="Bellgard S.E."/>
            <person name="Bellgard M.I."/>
        </authorList>
    </citation>
    <scope>NUCLEOTIDE SEQUENCE</scope>
    <source>
        <tissue evidence="1">Shoot tissue taken approximately 20 cm above the soil surface</tissue>
    </source>
</reference>
<sequence>MLFLEVTLCSNRSSEVFIIKGHGESIESNPQNFGSSSFQLLVPQTHSNQIHNKVD</sequence>
<organism evidence="1">
    <name type="scientific">Arundo donax</name>
    <name type="common">Giant reed</name>
    <name type="synonym">Donax arundinaceus</name>
    <dbReference type="NCBI Taxonomy" id="35708"/>
    <lineage>
        <taxon>Eukaryota</taxon>
        <taxon>Viridiplantae</taxon>
        <taxon>Streptophyta</taxon>
        <taxon>Embryophyta</taxon>
        <taxon>Tracheophyta</taxon>
        <taxon>Spermatophyta</taxon>
        <taxon>Magnoliopsida</taxon>
        <taxon>Liliopsida</taxon>
        <taxon>Poales</taxon>
        <taxon>Poaceae</taxon>
        <taxon>PACMAD clade</taxon>
        <taxon>Arundinoideae</taxon>
        <taxon>Arundineae</taxon>
        <taxon>Arundo</taxon>
    </lineage>
</organism>
<dbReference type="EMBL" id="GBRH01166584">
    <property type="protein sequence ID" value="JAE31312.1"/>
    <property type="molecule type" value="Transcribed_RNA"/>
</dbReference>
<accession>A0A0A9H3H2</accession>
<evidence type="ECO:0000313" key="1">
    <source>
        <dbReference type="EMBL" id="JAE31312.1"/>
    </source>
</evidence>